<dbReference type="InterPro" id="IPR025980">
    <property type="entry name" value="ATP-Sase_PUA-like_dom"/>
</dbReference>
<feature type="domain" description="ATP-sulfurylase PUA-like" evidence="10">
    <location>
        <begin position="3"/>
        <end position="161"/>
    </location>
</feature>
<dbReference type="SUPFAM" id="SSF88697">
    <property type="entry name" value="PUA domain-like"/>
    <property type="match status" value="1"/>
</dbReference>
<keyword evidence="3 8" id="KW-0548">Nucleotidyltransferase</keyword>
<dbReference type="AlphaFoldDB" id="A0A368XIN7"/>
<evidence type="ECO:0000256" key="8">
    <source>
        <dbReference type="HAMAP-Rule" id="MF_00066"/>
    </source>
</evidence>
<reference evidence="11 12" key="1">
    <citation type="submission" date="2018-07" db="EMBL/GenBank/DDBJ databases">
        <title>Genomic Encyclopedia of Type Strains, Phase IV (KMG-IV): sequencing the most valuable type-strain genomes for metagenomic binning, comparative biology and taxonomic classification.</title>
        <authorList>
            <person name="Goeker M."/>
        </authorList>
    </citation>
    <scope>NUCLEOTIDE SEQUENCE [LARGE SCALE GENOMIC DNA]</scope>
    <source>
        <strain evidence="11 12">DSM 27696</strain>
    </source>
</reference>
<dbReference type="NCBIfam" id="NF003166">
    <property type="entry name" value="PRK04149.1"/>
    <property type="match status" value="1"/>
</dbReference>
<dbReference type="EMBL" id="QPJJ01000010">
    <property type="protein sequence ID" value="RCW65864.1"/>
    <property type="molecule type" value="Genomic_DNA"/>
</dbReference>
<dbReference type="InterPro" id="IPR020792">
    <property type="entry name" value="SO4_adenylyltransferase_pro"/>
</dbReference>
<name>A0A368XIN7_9BACI</name>
<protein>
    <recommendedName>
        <fullName evidence="8">Sulfate adenylyltransferase</fullName>
        <ecNumber evidence="8">2.7.7.4</ecNumber>
    </recommendedName>
    <alternativeName>
        <fullName evidence="8">ATP-sulfurylase</fullName>
    </alternativeName>
    <alternativeName>
        <fullName evidence="8">Sulfate adenylate transferase</fullName>
        <shortName evidence="8">SAT</shortName>
    </alternativeName>
</protein>
<dbReference type="InterPro" id="IPR015947">
    <property type="entry name" value="PUA-like_sf"/>
</dbReference>
<dbReference type="Pfam" id="PF14306">
    <property type="entry name" value="PUA_2"/>
    <property type="match status" value="1"/>
</dbReference>
<dbReference type="RefSeq" id="WP_114353529.1">
    <property type="nucleotide sequence ID" value="NZ_QPJJ01000010.1"/>
</dbReference>
<evidence type="ECO:0000259" key="10">
    <source>
        <dbReference type="Pfam" id="PF14306"/>
    </source>
</evidence>
<dbReference type="UniPathway" id="UPA00140">
    <property type="reaction ID" value="UER00204"/>
</dbReference>
<dbReference type="Proteomes" id="UP000252585">
    <property type="component" value="Unassembled WGS sequence"/>
</dbReference>
<dbReference type="InterPro" id="IPR002650">
    <property type="entry name" value="Sulphate_adenylyltransferase"/>
</dbReference>
<dbReference type="OrthoDB" id="9804504at2"/>
<dbReference type="HAMAP" id="MF_00066">
    <property type="entry name" value="Sulf_adenylyltr"/>
    <property type="match status" value="1"/>
</dbReference>
<evidence type="ECO:0000256" key="3">
    <source>
        <dbReference type="ARBA" id="ARBA00022695"/>
    </source>
</evidence>
<evidence type="ECO:0000256" key="7">
    <source>
        <dbReference type="ARBA" id="ARBA00049370"/>
    </source>
</evidence>
<keyword evidence="2 8" id="KW-0808">Transferase</keyword>
<dbReference type="GO" id="GO:0000103">
    <property type="term" value="P:sulfate assimilation"/>
    <property type="evidence" value="ECO:0007669"/>
    <property type="project" value="UniProtKB-UniRule"/>
</dbReference>
<gene>
    <name evidence="8" type="primary">sat</name>
    <name evidence="11" type="ORF">DFR57_11081</name>
</gene>
<comment type="pathway">
    <text evidence="1 8">Sulfur metabolism; hydrogen sulfide biosynthesis; sulfite from sulfate: step 1/3.</text>
</comment>
<dbReference type="InterPro" id="IPR024951">
    <property type="entry name" value="Sulfurylase_cat_dom"/>
</dbReference>
<keyword evidence="12" id="KW-1185">Reference proteome</keyword>
<evidence type="ECO:0000259" key="9">
    <source>
        <dbReference type="Pfam" id="PF01747"/>
    </source>
</evidence>
<dbReference type="Gene3D" id="3.40.50.620">
    <property type="entry name" value="HUPs"/>
    <property type="match status" value="1"/>
</dbReference>
<dbReference type="Gene3D" id="3.10.400.10">
    <property type="entry name" value="Sulfate adenylyltransferase"/>
    <property type="match status" value="1"/>
</dbReference>
<evidence type="ECO:0000256" key="1">
    <source>
        <dbReference type="ARBA" id="ARBA00005048"/>
    </source>
</evidence>
<dbReference type="GO" id="GO:0005524">
    <property type="term" value="F:ATP binding"/>
    <property type="evidence" value="ECO:0007669"/>
    <property type="project" value="UniProtKB-KW"/>
</dbReference>
<keyword evidence="5 8" id="KW-0067">ATP-binding</keyword>
<sequence>MTIQAHGGELINRELKGTEREEALQKAKLLPTLTLSDWALSDLELIGIGGFSPLIGFIGKKDYESVLHNARLEDGTIWSIPITLSASEQETEKFEIGDEIALKGEDDVIYGTLELDEKYSYDKQLEAEKIYGTTDENHAGVKKLYARGDVYLAGSITLLNRPTHPGFEAFYKDPIETRQLFKELGWKTIVGFQTRNPVHRAHEYIQKSALEVVDGLLLNPLVGETKSDDISPEVRMESYQVILKHYYPKERTSLVIYPAAMRYAGPKEAVLHAIVRKNYGCTHFIVGRDHAGVGDYYGTYEAQDFISQFEDELGIQIFKFEHAFYCTKCENMGTAKTCPHEKENHVHLSGTKVRELLRNGEKPPKQFSRPEVAEVLIKGLQEAVPVE</sequence>
<dbReference type="PANTHER" id="PTHR43509">
    <property type="match status" value="1"/>
</dbReference>
<comment type="catalytic activity">
    <reaction evidence="7 8">
        <text>sulfate + ATP + H(+) = adenosine 5'-phosphosulfate + diphosphate</text>
        <dbReference type="Rhea" id="RHEA:18133"/>
        <dbReference type="ChEBI" id="CHEBI:15378"/>
        <dbReference type="ChEBI" id="CHEBI:16189"/>
        <dbReference type="ChEBI" id="CHEBI:30616"/>
        <dbReference type="ChEBI" id="CHEBI:33019"/>
        <dbReference type="ChEBI" id="CHEBI:58243"/>
        <dbReference type="EC" id="2.7.7.4"/>
    </reaction>
</comment>
<feature type="domain" description="Sulphate adenylyltransferase catalytic" evidence="9">
    <location>
        <begin position="170"/>
        <end position="378"/>
    </location>
</feature>
<proteinExistence type="inferred from homology"/>
<comment type="caution">
    <text evidence="11">The sequence shown here is derived from an EMBL/GenBank/DDBJ whole genome shotgun (WGS) entry which is preliminary data.</text>
</comment>
<dbReference type="PANTHER" id="PTHR43509:SF1">
    <property type="entry name" value="SULFATE ADENYLYLTRANSFERASE"/>
    <property type="match status" value="1"/>
</dbReference>
<dbReference type="GO" id="GO:0070814">
    <property type="term" value="P:hydrogen sulfide biosynthetic process"/>
    <property type="evidence" value="ECO:0007669"/>
    <property type="project" value="UniProtKB-UniRule"/>
</dbReference>
<dbReference type="GO" id="GO:0004781">
    <property type="term" value="F:sulfate adenylyltransferase (ATP) activity"/>
    <property type="evidence" value="ECO:0007669"/>
    <property type="project" value="UniProtKB-UniRule"/>
</dbReference>
<evidence type="ECO:0000313" key="11">
    <source>
        <dbReference type="EMBL" id="RCW65864.1"/>
    </source>
</evidence>
<accession>A0A368XIN7</accession>
<evidence type="ECO:0000313" key="12">
    <source>
        <dbReference type="Proteomes" id="UP000252585"/>
    </source>
</evidence>
<dbReference type="NCBIfam" id="TIGR00339">
    <property type="entry name" value="sopT"/>
    <property type="match status" value="1"/>
</dbReference>
<comment type="similarity">
    <text evidence="6 8">Belongs to the sulfate adenylyltransferase family.</text>
</comment>
<evidence type="ECO:0000256" key="6">
    <source>
        <dbReference type="ARBA" id="ARBA00037980"/>
    </source>
</evidence>
<evidence type="ECO:0000256" key="5">
    <source>
        <dbReference type="ARBA" id="ARBA00022840"/>
    </source>
</evidence>
<dbReference type="EC" id="2.7.7.4" evidence="8"/>
<dbReference type="Pfam" id="PF01747">
    <property type="entry name" value="ATP-sulfurylase"/>
    <property type="match status" value="1"/>
</dbReference>
<dbReference type="CDD" id="cd00517">
    <property type="entry name" value="ATPS"/>
    <property type="match status" value="1"/>
</dbReference>
<organism evidence="11 12">
    <name type="scientific">Saliterribacillus persicus</name>
    <dbReference type="NCBI Taxonomy" id="930114"/>
    <lineage>
        <taxon>Bacteria</taxon>
        <taxon>Bacillati</taxon>
        <taxon>Bacillota</taxon>
        <taxon>Bacilli</taxon>
        <taxon>Bacillales</taxon>
        <taxon>Bacillaceae</taxon>
        <taxon>Saliterribacillus</taxon>
    </lineage>
</organism>
<keyword evidence="4 8" id="KW-0547">Nucleotide-binding</keyword>
<evidence type="ECO:0000256" key="2">
    <source>
        <dbReference type="ARBA" id="ARBA00022679"/>
    </source>
</evidence>
<evidence type="ECO:0000256" key="4">
    <source>
        <dbReference type="ARBA" id="ARBA00022741"/>
    </source>
</evidence>
<dbReference type="SUPFAM" id="SSF52374">
    <property type="entry name" value="Nucleotidylyl transferase"/>
    <property type="match status" value="1"/>
</dbReference>
<dbReference type="InterPro" id="IPR014729">
    <property type="entry name" value="Rossmann-like_a/b/a_fold"/>
</dbReference>